<keyword evidence="1" id="KW-0863">Zinc-finger</keyword>
<evidence type="ECO:0000256" key="1">
    <source>
        <dbReference type="PROSITE-ProRule" id="PRU00042"/>
    </source>
</evidence>
<keyword evidence="1" id="KW-0862">Zinc</keyword>
<evidence type="ECO:0000313" key="3">
    <source>
        <dbReference type="EMBL" id="VUZ56552.1"/>
    </source>
</evidence>
<keyword evidence="1" id="KW-0479">Metal-binding</keyword>
<feature type="domain" description="C2H2-type" evidence="2">
    <location>
        <begin position="39"/>
        <end position="66"/>
    </location>
</feature>
<dbReference type="Proteomes" id="UP000321570">
    <property type="component" value="Unassembled WGS sequence"/>
</dbReference>
<dbReference type="PROSITE" id="PS00028">
    <property type="entry name" value="ZINC_FINGER_C2H2_1"/>
    <property type="match status" value="1"/>
</dbReference>
<protein>
    <recommendedName>
        <fullName evidence="2">C2H2-type domain-containing protein</fullName>
    </recommendedName>
</protein>
<gene>
    <name evidence="3" type="ORF">WMSIL1_LOCUS14187</name>
</gene>
<proteinExistence type="predicted"/>
<keyword evidence="4" id="KW-1185">Reference proteome</keyword>
<dbReference type="GO" id="GO:0008270">
    <property type="term" value="F:zinc ion binding"/>
    <property type="evidence" value="ECO:0007669"/>
    <property type="project" value="UniProtKB-KW"/>
</dbReference>
<evidence type="ECO:0000259" key="2">
    <source>
        <dbReference type="PROSITE" id="PS50157"/>
    </source>
</evidence>
<name>A0A564ZAY7_HYMDI</name>
<dbReference type="EMBL" id="CABIJS010000706">
    <property type="protein sequence ID" value="VUZ56552.1"/>
    <property type="molecule type" value="Genomic_DNA"/>
</dbReference>
<accession>A0A564ZAY7</accession>
<organism evidence="3 4">
    <name type="scientific">Hymenolepis diminuta</name>
    <name type="common">Rat tapeworm</name>
    <dbReference type="NCBI Taxonomy" id="6216"/>
    <lineage>
        <taxon>Eukaryota</taxon>
        <taxon>Metazoa</taxon>
        <taxon>Spiralia</taxon>
        <taxon>Lophotrochozoa</taxon>
        <taxon>Platyhelminthes</taxon>
        <taxon>Cestoda</taxon>
        <taxon>Eucestoda</taxon>
        <taxon>Cyclophyllidea</taxon>
        <taxon>Hymenolepididae</taxon>
        <taxon>Hymenolepis</taxon>
    </lineage>
</organism>
<reference evidence="3 4" key="1">
    <citation type="submission" date="2019-07" db="EMBL/GenBank/DDBJ databases">
        <authorList>
            <person name="Jastrzebski P J."/>
            <person name="Paukszto L."/>
            <person name="Jastrzebski P J."/>
        </authorList>
    </citation>
    <scope>NUCLEOTIDE SEQUENCE [LARGE SCALE GENOMIC DNA]</scope>
    <source>
        <strain evidence="3 4">WMS-il1</strain>
    </source>
</reference>
<dbReference type="AlphaFoldDB" id="A0A564ZAY7"/>
<dbReference type="InterPro" id="IPR013087">
    <property type="entry name" value="Znf_C2H2_type"/>
</dbReference>
<sequence length="66" mass="7635">MAAPCASYLTKHILKVNRINCNRVDLEHHRLRFSTPTLHACRECGVFYESSHELQFHLGKMHGSEL</sequence>
<dbReference type="PROSITE" id="PS50157">
    <property type="entry name" value="ZINC_FINGER_C2H2_2"/>
    <property type="match status" value="1"/>
</dbReference>
<evidence type="ECO:0000313" key="4">
    <source>
        <dbReference type="Proteomes" id="UP000321570"/>
    </source>
</evidence>